<dbReference type="GO" id="GO:0005524">
    <property type="term" value="F:ATP binding"/>
    <property type="evidence" value="ECO:0007669"/>
    <property type="project" value="UniProtKB-KW"/>
</dbReference>
<dbReference type="Proteomes" id="UP000005326">
    <property type="component" value="Unassembled WGS sequence"/>
</dbReference>
<proteinExistence type="predicted"/>
<protein>
    <submittedName>
        <fullName evidence="4">CobQ/CobB/MinD/ParA nucleotide binding domain protein</fullName>
    </submittedName>
</protein>
<dbReference type="Pfam" id="PF01656">
    <property type="entry name" value="CbiA"/>
    <property type="match status" value="1"/>
</dbReference>
<gene>
    <name evidence="4" type="ORF">EUBSIR_00844</name>
</gene>
<dbReference type="AlphaFoldDB" id="B0MLZ5"/>
<dbReference type="InterPro" id="IPR050625">
    <property type="entry name" value="ParA/MinD_ATPase"/>
</dbReference>
<dbReference type="EMBL" id="ABCA03000039">
    <property type="protein sequence ID" value="EDS01318.1"/>
    <property type="molecule type" value="Genomic_DNA"/>
</dbReference>
<reference evidence="4" key="2">
    <citation type="submission" date="2014-06" db="EMBL/GenBank/DDBJ databases">
        <title>Draft genome sequence of Eubacterium siraeum (DSM 15702).</title>
        <authorList>
            <person name="Sudarsanam P."/>
            <person name="Ley R."/>
            <person name="Guruge J."/>
            <person name="Turnbaugh P.J."/>
            <person name="Mahowald M."/>
            <person name="Liep D."/>
            <person name="Gordon J."/>
        </authorList>
    </citation>
    <scope>NUCLEOTIDE SEQUENCE</scope>
    <source>
        <strain evidence="4">DSM 15702</strain>
    </source>
</reference>
<evidence type="ECO:0000256" key="2">
    <source>
        <dbReference type="ARBA" id="ARBA00022840"/>
    </source>
</evidence>
<evidence type="ECO:0000256" key="1">
    <source>
        <dbReference type="ARBA" id="ARBA00022741"/>
    </source>
</evidence>
<organism evidence="4 5">
    <name type="scientific">[Eubacterium] siraeum DSM 15702</name>
    <dbReference type="NCBI Taxonomy" id="428128"/>
    <lineage>
        <taxon>Bacteria</taxon>
        <taxon>Bacillati</taxon>
        <taxon>Bacillota</taxon>
        <taxon>Clostridia</taxon>
        <taxon>Eubacteriales</taxon>
        <taxon>Oscillospiraceae</taxon>
        <taxon>Oscillospiraceae incertae sedis</taxon>
    </lineage>
</organism>
<dbReference type="PANTHER" id="PTHR43384">
    <property type="entry name" value="SEPTUM SITE-DETERMINING PROTEIN MIND HOMOLOG, CHLOROPLASTIC-RELATED"/>
    <property type="match status" value="1"/>
</dbReference>
<dbReference type="PANTHER" id="PTHR43384:SF6">
    <property type="entry name" value="SEPTUM SITE-DETERMINING PROTEIN MIND HOMOLOG, CHLOROPLASTIC"/>
    <property type="match status" value="1"/>
</dbReference>
<dbReference type="GO" id="GO:0009898">
    <property type="term" value="C:cytoplasmic side of plasma membrane"/>
    <property type="evidence" value="ECO:0007669"/>
    <property type="project" value="TreeGrafter"/>
</dbReference>
<dbReference type="GO" id="GO:0016887">
    <property type="term" value="F:ATP hydrolysis activity"/>
    <property type="evidence" value="ECO:0007669"/>
    <property type="project" value="TreeGrafter"/>
</dbReference>
<name>B0MLZ5_9FIRM</name>
<keyword evidence="2" id="KW-0067">ATP-binding</keyword>
<evidence type="ECO:0000313" key="5">
    <source>
        <dbReference type="Proteomes" id="UP000005326"/>
    </source>
</evidence>
<keyword evidence="1" id="KW-0547">Nucleotide-binding</keyword>
<dbReference type="SUPFAM" id="SSF52540">
    <property type="entry name" value="P-loop containing nucleoside triphosphate hydrolases"/>
    <property type="match status" value="1"/>
</dbReference>
<keyword evidence="5" id="KW-1185">Reference proteome</keyword>
<accession>B0MLZ5</accession>
<evidence type="ECO:0000259" key="3">
    <source>
        <dbReference type="Pfam" id="PF01656"/>
    </source>
</evidence>
<dbReference type="Gene3D" id="3.40.50.300">
    <property type="entry name" value="P-loop containing nucleotide triphosphate hydrolases"/>
    <property type="match status" value="1"/>
</dbReference>
<feature type="domain" description="CobQ/CobB/MinD/ParA nucleotide binding" evidence="3">
    <location>
        <begin position="15"/>
        <end position="226"/>
    </location>
</feature>
<dbReference type="InterPro" id="IPR027417">
    <property type="entry name" value="P-loop_NTPase"/>
</dbReference>
<dbReference type="InterPro" id="IPR002586">
    <property type="entry name" value="CobQ/CobB/MinD/ParA_Nub-bd_dom"/>
</dbReference>
<dbReference type="GO" id="GO:0051782">
    <property type="term" value="P:negative regulation of cell division"/>
    <property type="evidence" value="ECO:0007669"/>
    <property type="project" value="TreeGrafter"/>
</dbReference>
<comment type="caution">
    <text evidence="4">The sequence shown here is derived from an EMBL/GenBank/DDBJ whole genome shotgun (WGS) entry which is preliminary data.</text>
</comment>
<dbReference type="GO" id="GO:0005829">
    <property type="term" value="C:cytosol"/>
    <property type="evidence" value="ECO:0007669"/>
    <property type="project" value="TreeGrafter"/>
</dbReference>
<sequence length="255" mass="27769">MRISARRANFMSQIIAVTAGKGGTGKSTTSANVARGLAALGKRTLLVELDFGLRCLDIMLGIKDKVKHDIGEYLEGKIDILTATTKVETVENLYLVCATRNPFMDINPEKIMGVCEEMRQHFDYIIIDTAGVGSSVFSVIKAAELILMVTTPDTVCVRDGAILSDFLYVKNCTNQRLIINKVSQNFKDEEILYDLDEVMDSVGIQLLGVVPEDNNIKVCGAKGMPLPPTCPGAKAYAAIARRILGEDVPLTININ</sequence>
<reference evidence="4" key="1">
    <citation type="submission" date="2007-10" db="EMBL/GenBank/DDBJ databases">
        <authorList>
            <person name="Fulton L."/>
            <person name="Clifton S."/>
            <person name="Fulton B."/>
            <person name="Xu J."/>
            <person name="Minx P."/>
            <person name="Pepin K.H."/>
            <person name="Johnson M."/>
            <person name="Thiruvilangam P."/>
            <person name="Bhonagiri V."/>
            <person name="Nash W.E."/>
            <person name="Mardis E.R."/>
            <person name="Wilson R.K."/>
        </authorList>
    </citation>
    <scope>NUCLEOTIDE SEQUENCE [LARGE SCALE GENOMIC DNA]</scope>
    <source>
        <strain evidence="4">DSM 15702</strain>
    </source>
</reference>
<evidence type="ECO:0000313" key="4">
    <source>
        <dbReference type="EMBL" id="EDS01318.1"/>
    </source>
</evidence>